<feature type="compositionally biased region" description="Polar residues" evidence="8">
    <location>
        <begin position="674"/>
        <end position="686"/>
    </location>
</feature>
<protein>
    <recommendedName>
        <fullName evidence="13">Two-component response regulator</fullName>
    </recommendedName>
</protein>
<feature type="domain" description="Response regulatory" evidence="9">
    <location>
        <begin position="69"/>
        <end position="184"/>
    </location>
</feature>
<feature type="compositionally biased region" description="Basic and acidic residues" evidence="8">
    <location>
        <begin position="17"/>
        <end position="27"/>
    </location>
</feature>
<dbReference type="EMBL" id="OZ023705">
    <property type="protein sequence ID" value="CAK9874021.1"/>
    <property type="molecule type" value="Genomic_DNA"/>
</dbReference>
<name>A0ABP1BF66_9BRYO</name>
<dbReference type="NCBIfam" id="TIGR01557">
    <property type="entry name" value="myb_SHAQKYF"/>
    <property type="match status" value="1"/>
</dbReference>
<evidence type="ECO:0008006" key="13">
    <source>
        <dbReference type="Google" id="ProtNLM"/>
    </source>
</evidence>
<feature type="compositionally biased region" description="Polar residues" evidence="8">
    <location>
        <begin position="44"/>
        <end position="54"/>
    </location>
</feature>
<dbReference type="Pfam" id="PF00072">
    <property type="entry name" value="Response_reg"/>
    <property type="match status" value="1"/>
</dbReference>
<keyword evidence="1 7" id="KW-0597">Phosphoprotein</keyword>
<reference evidence="11" key="1">
    <citation type="submission" date="2024-03" db="EMBL/GenBank/DDBJ databases">
        <authorList>
            <consortium name="ELIXIR-Norway"/>
            <consortium name="Elixir Norway"/>
        </authorList>
    </citation>
    <scope>NUCLEOTIDE SEQUENCE</scope>
</reference>
<feature type="domain" description="HTH myb-type" evidence="10">
    <location>
        <begin position="249"/>
        <end position="306"/>
    </location>
</feature>
<dbReference type="Pfam" id="PF00249">
    <property type="entry name" value="Myb_DNA-binding"/>
    <property type="match status" value="1"/>
</dbReference>
<dbReference type="Gene3D" id="1.10.10.60">
    <property type="entry name" value="Homeodomain-like"/>
    <property type="match status" value="1"/>
</dbReference>
<keyword evidence="4" id="KW-0010">Activator</keyword>
<keyword evidence="12" id="KW-1185">Reference proteome</keyword>
<sequence length="754" mass="81119">MGLAEQRPATATLEQQQKQKQEGEEQQGRQQQQQQISDAESAGKTASGTSNDSYTKMDPPGDEFPVGMRVLVVDDDRICLVVLERMLRRCAYQVTTCWRAAKALELLRANKDAFDVVISDVHMPDMDGFKLLEHVGLEMDLPVIMMSANGSVSAVMKGITHGACDYLLKPVRIEELRNIWQHVVRKRRNVPKELDKSVSADGVERQNGECASSANDTTDANWKLSKKRKEAKELEDDNELDGDDPSCLKKPRVVWSVDLHQQFVCAVNQLGVEKAVPKRILELMGVQGLTRENVASHLQKYRLYLRRLTSQQGGDPTFGPGSFDFSSCDGDFRALAGGSGQLPDQTLAALRAGLLTGSRANDFAISGDLDTSSLLQFADMQGSTNVGPVVRPQMSSAPLIGGQTLLFQGVAGGLDLDRLAQPHHVAALRQPGVMDEATALAANIQHQVVETSGVGTLSTSPPGRAQPENALIMQLLQQRAGADNVSSVRTGGLLPLGASCLDTRGLSDFLGTGRRVTGPPPGSMVTTISNALDALIQPNTDVNYPGQSSRVVPVTFPPSGMGTGSPVINERPNEATMRANLLPSRYAGNGCGQGMSQNNIRSGWSGPQKGLSSLHDELGLPQVARFDPHCDYNHVATSNQLSGGVASGQHAPGMIISSRLAADRTVVGPLYNGGNHQNGSEASTTDSNEKQRKDQRRADSVYSKLECQLLSTDASSDDLFNMVFNKQQAQAGNMSFLESDLGSDGYVLDGLFVK</sequence>
<dbReference type="Gene3D" id="3.40.50.2300">
    <property type="match status" value="1"/>
</dbReference>
<evidence type="ECO:0000256" key="6">
    <source>
        <dbReference type="ARBA" id="ARBA00023242"/>
    </source>
</evidence>
<evidence type="ECO:0000256" key="7">
    <source>
        <dbReference type="PROSITE-ProRule" id="PRU00169"/>
    </source>
</evidence>
<accession>A0ABP1BF66</accession>
<keyword evidence="3" id="KW-0805">Transcription regulation</keyword>
<dbReference type="SUPFAM" id="SSF46689">
    <property type="entry name" value="Homeodomain-like"/>
    <property type="match status" value="1"/>
</dbReference>
<evidence type="ECO:0000313" key="12">
    <source>
        <dbReference type="Proteomes" id="UP001497522"/>
    </source>
</evidence>
<feature type="region of interest" description="Disordered" evidence="8">
    <location>
        <begin position="544"/>
        <end position="570"/>
    </location>
</feature>
<keyword evidence="2" id="KW-0902">Two-component regulatory system</keyword>
<evidence type="ECO:0000259" key="9">
    <source>
        <dbReference type="PROSITE" id="PS50110"/>
    </source>
</evidence>
<feature type="region of interest" description="Disordered" evidence="8">
    <location>
        <begin position="194"/>
        <end position="224"/>
    </location>
</feature>
<dbReference type="PROSITE" id="PS50110">
    <property type="entry name" value="RESPONSE_REGULATORY"/>
    <property type="match status" value="1"/>
</dbReference>
<dbReference type="CDD" id="cd17584">
    <property type="entry name" value="REC_typeB_ARR-like"/>
    <property type="match status" value="1"/>
</dbReference>
<dbReference type="InterPro" id="IPR001005">
    <property type="entry name" value="SANT/Myb"/>
</dbReference>
<dbReference type="PANTHER" id="PTHR43874">
    <property type="entry name" value="TWO-COMPONENT RESPONSE REGULATOR"/>
    <property type="match status" value="1"/>
</dbReference>
<evidence type="ECO:0000256" key="5">
    <source>
        <dbReference type="ARBA" id="ARBA00023163"/>
    </source>
</evidence>
<gene>
    <name evidence="11" type="ORF">CSSPJE1EN2_LOCUS16462</name>
</gene>
<dbReference type="InterPro" id="IPR001789">
    <property type="entry name" value="Sig_transdc_resp-reg_receiver"/>
</dbReference>
<dbReference type="InterPro" id="IPR017930">
    <property type="entry name" value="Myb_dom"/>
</dbReference>
<feature type="region of interest" description="Disordered" evidence="8">
    <location>
        <begin position="1"/>
        <end position="60"/>
    </location>
</feature>
<dbReference type="InterPro" id="IPR011006">
    <property type="entry name" value="CheY-like_superfamily"/>
</dbReference>
<dbReference type="InterPro" id="IPR006447">
    <property type="entry name" value="Myb_dom_plants"/>
</dbReference>
<feature type="modified residue" description="4-aspartylphosphate" evidence="7">
    <location>
        <position position="120"/>
    </location>
</feature>
<dbReference type="PANTHER" id="PTHR43874:SF7">
    <property type="entry name" value="TWO-COMPONENT RESPONSE REGULATOR ARR10"/>
    <property type="match status" value="1"/>
</dbReference>
<keyword evidence="5" id="KW-0804">Transcription</keyword>
<dbReference type="Proteomes" id="UP001497522">
    <property type="component" value="Chromosome 4"/>
</dbReference>
<feature type="region of interest" description="Disordered" evidence="8">
    <location>
        <begin position="667"/>
        <end position="697"/>
    </location>
</feature>
<proteinExistence type="predicted"/>
<dbReference type="PROSITE" id="PS51294">
    <property type="entry name" value="HTH_MYB"/>
    <property type="match status" value="1"/>
</dbReference>
<evidence type="ECO:0000256" key="4">
    <source>
        <dbReference type="ARBA" id="ARBA00023159"/>
    </source>
</evidence>
<dbReference type="InterPro" id="IPR045279">
    <property type="entry name" value="ARR-like"/>
</dbReference>
<dbReference type="SUPFAM" id="SSF52172">
    <property type="entry name" value="CheY-like"/>
    <property type="match status" value="1"/>
</dbReference>
<evidence type="ECO:0000313" key="11">
    <source>
        <dbReference type="EMBL" id="CAK9874021.1"/>
    </source>
</evidence>
<keyword evidence="6" id="KW-0539">Nucleus</keyword>
<evidence type="ECO:0000259" key="10">
    <source>
        <dbReference type="PROSITE" id="PS51294"/>
    </source>
</evidence>
<evidence type="ECO:0000256" key="8">
    <source>
        <dbReference type="SAM" id="MobiDB-lite"/>
    </source>
</evidence>
<feature type="compositionally biased region" description="Basic and acidic residues" evidence="8">
    <location>
        <begin position="687"/>
        <end position="697"/>
    </location>
</feature>
<dbReference type="InterPro" id="IPR009057">
    <property type="entry name" value="Homeodomain-like_sf"/>
</dbReference>
<organism evidence="11 12">
    <name type="scientific">Sphagnum jensenii</name>
    <dbReference type="NCBI Taxonomy" id="128206"/>
    <lineage>
        <taxon>Eukaryota</taxon>
        <taxon>Viridiplantae</taxon>
        <taxon>Streptophyta</taxon>
        <taxon>Embryophyta</taxon>
        <taxon>Bryophyta</taxon>
        <taxon>Sphagnophytina</taxon>
        <taxon>Sphagnopsida</taxon>
        <taxon>Sphagnales</taxon>
        <taxon>Sphagnaceae</taxon>
        <taxon>Sphagnum</taxon>
    </lineage>
</organism>
<evidence type="ECO:0000256" key="3">
    <source>
        <dbReference type="ARBA" id="ARBA00023015"/>
    </source>
</evidence>
<feature type="compositionally biased region" description="Basic and acidic residues" evidence="8">
    <location>
        <begin position="194"/>
        <end position="207"/>
    </location>
</feature>
<evidence type="ECO:0000256" key="1">
    <source>
        <dbReference type="ARBA" id="ARBA00022553"/>
    </source>
</evidence>
<feature type="compositionally biased region" description="Polar residues" evidence="8">
    <location>
        <begin position="209"/>
        <end position="220"/>
    </location>
</feature>
<dbReference type="SMART" id="SM00448">
    <property type="entry name" value="REC"/>
    <property type="match status" value="1"/>
</dbReference>
<evidence type="ECO:0000256" key="2">
    <source>
        <dbReference type="ARBA" id="ARBA00023012"/>
    </source>
</evidence>